<keyword evidence="9" id="KW-1185">Reference proteome</keyword>
<keyword evidence="5" id="KW-0067">ATP-binding</keyword>
<dbReference type="GO" id="GO:0016301">
    <property type="term" value="F:kinase activity"/>
    <property type="evidence" value="ECO:0007669"/>
    <property type="project" value="UniProtKB-KW"/>
</dbReference>
<evidence type="ECO:0000259" key="6">
    <source>
        <dbReference type="Pfam" id="PF00294"/>
    </source>
</evidence>
<dbReference type="GO" id="GO:0005524">
    <property type="term" value="F:ATP binding"/>
    <property type="evidence" value="ECO:0007669"/>
    <property type="project" value="UniProtKB-KW"/>
</dbReference>
<name>A0A157ZUZ8_9BURK</name>
<keyword evidence="2" id="KW-0808">Transferase</keyword>
<evidence type="ECO:0000313" key="9">
    <source>
        <dbReference type="Proteomes" id="UP000054596"/>
    </source>
</evidence>
<keyword evidence="3" id="KW-0547">Nucleotide-binding</keyword>
<dbReference type="InterPro" id="IPR011611">
    <property type="entry name" value="PfkB_dom"/>
</dbReference>
<dbReference type="NCBIfam" id="TIGR04382">
    <property type="entry name" value="myo_inos_iolC_N"/>
    <property type="match status" value="1"/>
</dbReference>
<dbReference type="Pfam" id="PF00294">
    <property type="entry name" value="PfkB"/>
    <property type="match status" value="1"/>
</dbReference>
<sequence>MPTQNPSRFAPDRTRDIVCLGRLAVDLYAQNVGARLEDVSTFAKYLGGSSANIAFGCARLGLESSMLARVGNDHMGRFLAETLEREGCDVSHVRIDRERLTALVLLGLEDRDTFPLVFYRENCADMAVDENDFDEAYIASSKALLITGTHFSTEQVNRTSRRALDYARRNDVRTILDIDYRPVLWGLTAKADGETRFIANENVTAHLQRILPSIDLVIGTEEEFRIAGGKEHLIDALAMVREVTNATLVVKRGPLGCSIIEGAVPASIDDAPVHGGVEVEVLNVLGAGDAFASGFLSGWLRDEPLEACARSANACGALVVSRHGCAPAMPTPAELDYFLAAAKDDPARMRRPDRDATLARLHRVSPKRKQWDEVLGFAFDHRNQFFDLAQQTGADEARIATLKNLFVEAVAQTEKELGLEGRIGVLIDDRYGQDALNAATGRGWWIGRPVELPGSMPLEFDHGRSIGTTLAQWPREQVAKCLVQYHPDHPHDVRLEQEAQLRALYDAVQASGNELLLEVIVPKNGPPVEDDTVYRALKRLYNLGIYPEWWKLEPMSATQWQAIDALIAERDPYCRGVVLLGLSAGVDQLRAGFAAAASSKTCKGFTVGRTIFHEPSHAWLANEIDDRELIARVRRTFETLIGAWREARSSHGASADSIHARQEQAA</sequence>
<accession>A0A157ZUZ8</accession>
<feature type="domain" description="DUF2090" evidence="7">
    <location>
        <begin position="334"/>
        <end position="647"/>
    </location>
</feature>
<dbReference type="InterPro" id="IPR002173">
    <property type="entry name" value="Carboh/pur_kinase_PfkB_CS"/>
</dbReference>
<dbReference type="PROSITE" id="PS00584">
    <property type="entry name" value="PFKB_KINASES_2"/>
    <property type="match status" value="1"/>
</dbReference>
<dbReference type="InterPro" id="IPR029056">
    <property type="entry name" value="Ribokinase-like"/>
</dbReference>
<dbReference type="InterPro" id="IPR023314">
    <property type="entry name" value="Myo_inos_IolC-like_sf"/>
</dbReference>
<comment type="caution">
    <text evidence="8">The sequence shown here is derived from an EMBL/GenBank/DDBJ whole genome shotgun (WGS) entry which is preliminary data.</text>
</comment>
<protein>
    <submittedName>
        <fullName evidence="8">Carbohydrate kinase</fullName>
    </submittedName>
</protein>
<proteinExistence type="inferred from homology"/>
<dbReference type="RefSeq" id="WP_086966308.1">
    <property type="nucleotide sequence ID" value="NZ_FCOJ02000006.1"/>
</dbReference>
<feature type="domain" description="Carbohydrate kinase PfkB" evidence="6">
    <location>
        <begin position="15"/>
        <end position="331"/>
    </location>
</feature>
<dbReference type="EMBL" id="FCOJ02000006">
    <property type="protein sequence ID" value="SAK49303.1"/>
    <property type="molecule type" value="Genomic_DNA"/>
</dbReference>
<dbReference type="Gene3D" id="3.40.1190.20">
    <property type="match status" value="1"/>
</dbReference>
<dbReference type="STRING" id="1777143.AWB82_01293"/>
<dbReference type="CDD" id="cd01166">
    <property type="entry name" value="KdgK"/>
    <property type="match status" value="1"/>
</dbReference>
<organism evidence="8 9">
    <name type="scientific">Caballeronia glebae</name>
    <dbReference type="NCBI Taxonomy" id="1777143"/>
    <lineage>
        <taxon>Bacteria</taxon>
        <taxon>Pseudomonadati</taxon>
        <taxon>Pseudomonadota</taxon>
        <taxon>Betaproteobacteria</taxon>
        <taxon>Burkholderiales</taxon>
        <taxon>Burkholderiaceae</taxon>
        <taxon>Caballeronia</taxon>
    </lineage>
</organism>
<dbReference type="InterPro" id="IPR013785">
    <property type="entry name" value="Aldolase_TIM"/>
</dbReference>
<dbReference type="Pfam" id="PF09863">
    <property type="entry name" value="DUF2090"/>
    <property type="match status" value="1"/>
</dbReference>
<dbReference type="AlphaFoldDB" id="A0A157ZUZ8"/>
<reference evidence="8" key="1">
    <citation type="submission" date="2016-01" db="EMBL/GenBank/DDBJ databases">
        <authorList>
            <person name="Peeters C."/>
        </authorList>
    </citation>
    <scope>NUCLEOTIDE SEQUENCE [LARGE SCALE GENOMIC DNA]</scope>
    <source>
        <strain evidence="8">LMG 29325</strain>
    </source>
</reference>
<dbReference type="Proteomes" id="UP000054596">
    <property type="component" value="Unassembled WGS sequence"/>
</dbReference>
<evidence type="ECO:0000256" key="1">
    <source>
        <dbReference type="ARBA" id="ARBA00010688"/>
    </source>
</evidence>
<evidence type="ECO:0000256" key="3">
    <source>
        <dbReference type="ARBA" id="ARBA00022741"/>
    </source>
</evidence>
<dbReference type="SUPFAM" id="SSF53613">
    <property type="entry name" value="Ribokinase-like"/>
    <property type="match status" value="1"/>
</dbReference>
<evidence type="ECO:0000256" key="4">
    <source>
        <dbReference type="ARBA" id="ARBA00022777"/>
    </source>
</evidence>
<gene>
    <name evidence="8" type="ORF">AWB82_01293</name>
</gene>
<keyword evidence="4 8" id="KW-0418">Kinase</keyword>
<dbReference type="Gene3D" id="2.20.150.10">
    <property type="entry name" value="putative 5-dehydro-2- deoxygluconokinase"/>
    <property type="match status" value="1"/>
</dbReference>
<dbReference type="PANTHER" id="PTHR43085">
    <property type="entry name" value="HEXOKINASE FAMILY MEMBER"/>
    <property type="match status" value="1"/>
</dbReference>
<evidence type="ECO:0000256" key="5">
    <source>
        <dbReference type="ARBA" id="ARBA00022840"/>
    </source>
</evidence>
<evidence type="ECO:0000256" key="2">
    <source>
        <dbReference type="ARBA" id="ARBA00022679"/>
    </source>
</evidence>
<dbReference type="OrthoDB" id="9792663at2"/>
<dbReference type="InterPro" id="IPR050306">
    <property type="entry name" value="PfkB_Carbo_kinase"/>
</dbReference>
<dbReference type="InterPro" id="IPR018659">
    <property type="entry name" value="DUF2090"/>
</dbReference>
<dbReference type="InterPro" id="IPR030830">
    <property type="entry name" value="Myo_inos_IolC"/>
</dbReference>
<dbReference type="Gene3D" id="3.20.20.70">
    <property type="entry name" value="Aldolase class I"/>
    <property type="match status" value="1"/>
</dbReference>
<evidence type="ECO:0000313" key="8">
    <source>
        <dbReference type="EMBL" id="SAK49303.1"/>
    </source>
</evidence>
<dbReference type="PANTHER" id="PTHR43085:SF49">
    <property type="entry name" value="5-DEHYDRO-2-DEOXYGLUCONOKINASE"/>
    <property type="match status" value="1"/>
</dbReference>
<evidence type="ECO:0000259" key="7">
    <source>
        <dbReference type="Pfam" id="PF09863"/>
    </source>
</evidence>
<comment type="similarity">
    <text evidence="1">Belongs to the carbohydrate kinase PfkB family.</text>
</comment>